<accession>A0ACC2N912</accession>
<comment type="caution">
    <text evidence="1">The sequence shown here is derived from an EMBL/GenBank/DDBJ whole genome shotgun (WGS) entry which is preliminary data.</text>
</comment>
<organism evidence="1 2">
    <name type="scientific">Eretmocerus hayati</name>
    <dbReference type="NCBI Taxonomy" id="131215"/>
    <lineage>
        <taxon>Eukaryota</taxon>
        <taxon>Metazoa</taxon>
        <taxon>Ecdysozoa</taxon>
        <taxon>Arthropoda</taxon>
        <taxon>Hexapoda</taxon>
        <taxon>Insecta</taxon>
        <taxon>Pterygota</taxon>
        <taxon>Neoptera</taxon>
        <taxon>Endopterygota</taxon>
        <taxon>Hymenoptera</taxon>
        <taxon>Apocrita</taxon>
        <taxon>Proctotrupomorpha</taxon>
        <taxon>Chalcidoidea</taxon>
        <taxon>Aphelinidae</taxon>
        <taxon>Aphelininae</taxon>
        <taxon>Eretmocerus</taxon>
    </lineage>
</organism>
<dbReference type="EMBL" id="CM056744">
    <property type="protein sequence ID" value="KAJ8667567.1"/>
    <property type="molecule type" value="Genomic_DNA"/>
</dbReference>
<protein>
    <submittedName>
        <fullName evidence="1">Uncharacterized protein</fullName>
    </submittedName>
</protein>
<reference evidence="1" key="1">
    <citation type="submission" date="2023-04" db="EMBL/GenBank/DDBJ databases">
        <title>A chromosome-level genome assembly of the parasitoid wasp Eretmocerus hayati.</title>
        <authorList>
            <person name="Zhong Y."/>
            <person name="Liu S."/>
            <person name="Liu Y."/>
        </authorList>
    </citation>
    <scope>NUCLEOTIDE SEQUENCE</scope>
    <source>
        <strain evidence="1">ZJU_SS_LIU_2023</strain>
    </source>
</reference>
<gene>
    <name evidence="1" type="ORF">QAD02_009230</name>
</gene>
<evidence type="ECO:0000313" key="2">
    <source>
        <dbReference type="Proteomes" id="UP001239111"/>
    </source>
</evidence>
<sequence length="1320" mass="150812">MSSMLRSLRFVQKINLAVSPRRLSSRRFGSSSFLTERKVQPGCCACIVPFQQRKNYVTNAAPKFEPVRARANAEFIFKDVDRQLNKYGKLYKEHVDDLLKAVFAAGSLTSTQALFLLRCCGNFLTIESLRNRRVITENIWRTIKEYDTQIDVSHYNAYILANLENETDFSPVSILKEMKEKNIEPNRVTFQRLIEQYCCKGDMEGATKILEYMNELTLPVNESIFNSLIKGHSESGDLPNALKMLDIMRKSGVEPTSKSYTAIICAHAKRGDIKSMQEVLKECQTNDISLTDRDIFEIIYKLAISNHPELVDEMLMIVPKGRSYLTEAITCVHRLIDKSHEDVAFKVQMSLEGSVDSDKNQSYYFVRKLVLSSQDVEKIAKYCKILGKENPNSLFSAAAYVAMTNNLHALALSLFRHWHKSGGEIREHFFFPIFVSCIRNNDLEGILNALKAMISEYKIYPQISVLRKFVAPYMVEQPAQNVTTLVNLGVPNYACCTAIVSQLLYEGKSRQADLLLSSRNTLCNLNVLINALGSSLAIHKDVKSFVNIVNHQCGLLSKSDPSVTTDLLAEEEGRMGQSQLCGNAILKALEELRDGKEDCLYEVLENFVHKGMRVDPDIGEKIKAKLKEENLNPSLIELVSKLTSADLPAQTTRESDTLSSKSVSNYQKSQQNSNSISYKLSLIQHHARLGNSDSLERLLKEVDEEKPIYHIGFCCSLVLYYSRMKDVNEADKWYKRLKSVDPQCRLEKTILINYADLLVSYERVDDAVHVLKGPTLDGDTDRYLLCSKLLWNVARCYPERIEEFFSILETGNFFQTYDRNLIAPLIKAPLKIGNIDQALKRATWAREKFNCIPHVGSVIVKLVEIEDSKSLQYVMDLSTQVHGETNALLNLVAALIECNKPRQARKILEGGEIKFTNQQLMRYASFFHKQGKTSAMETLYHISSGLIPNMDNFYMLMLKAYEEQDNWKKCLSLWTQLQEDNIQPSAEFMAYLEKILINANQKVPFARPEASDERKKTAFGVVLSPQKVIEMERDLEKLSVKERKHCILQLIQYYLEHADLKHALEYFHRLITLKQYDFTVQFSFPPVITKFVEIGDISVIIKAMKDIVNPLFKIDNQSRHNTKYLINDGFYEAGKYEQYLSYLDDNIIKSNGLDREFFSYLYDTKTAVKALLNNPQFEEYFEKFATNASKALLFGPMNSLWLCLILKGSPNDLEKAKDIWEKHLKSGLHLYTMDIIKSCKNMGALAKLPSIAEIISTSNLPQRHKIKSFEFMLKTLIASEEPRKYDIAYECLNHIAKSVDVHTIDPSLLEAIDENLGTVR</sequence>
<proteinExistence type="predicted"/>
<dbReference type="Proteomes" id="UP001239111">
    <property type="component" value="Chromosome 4"/>
</dbReference>
<keyword evidence="2" id="KW-1185">Reference proteome</keyword>
<name>A0ACC2N912_9HYME</name>
<evidence type="ECO:0000313" key="1">
    <source>
        <dbReference type="EMBL" id="KAJ8667567.1"/>
    </source>
</evidence>